<organism evidence="4 5">
    <name type="scientific">Slackia equolifaciens</name>
    <dbReference type="NCBI Taxonomy" id="498718"/>
    <lineage>
        <taxon>Bacteria</taxon>
        <taxon>Bacillati</taxon>
        <taxon>Actinomycetota</taxon>
        <taxon>Coriobacteriia</taxon>
        <taxon>Eggerthellales</taxon>
        <taxon>Eggerthellaceae</taxon>
        <taxon>Slackia</taxon>
    </lineage>
</organism>
<dbReference type="AlphaFoldDB" id="A0A3N0AXA3"/>
<protein>
    <submittedName>
        <fullName evidence="4">Uncharacterized protein</fullName>
    </submittedName>
</protein>
<feature type="compositionally biased region" description="Basic and acidic residues" evidence="1">
    <location>
        <begin position="96"/>
        <end position="111"/>
    </location>
</feature>
<reference evidence="5" key="1">
    <citation type="submission" date="2018-05" db="EMBL/GenBank/DDBJ databases">
        <title>Genome Sequencing of selected type strains of the family Eggerthellaceae.</title>
        <authorList>
            <person name="Danylec N."/>
            <person name="Stoll D.A."/>
            <person name="Doetsch A."/>
            <person name="Huch M."/>
        </authorList>
    </citation>
    <scope>NUCLEOTIDE SEQUENCE [LARGE SCALE GENOMIC DNA]</scope>
    <source>
        <strain evidence="5">DSM 24851</strain>
    </source>
</reference>
<proteinExistence type="predicted"/>
<dbReference type="RefSeq" id="WP_123209009.1">
    <property type="nucleotide sequence ID" value="NZ_JBHTHO010000020.1"/>
</dbReference>
<dbReference type="EMBL" id="DYWI01000044">
    <property type="protein sequence ID" value="HJF65037.1"/>
    <property type="molecule type" value="Genomic_DNA"/>
</dbReference>
<dbReference type="Proteomes" id="UP000786989">
    <property type="component" value="Unassembled WGS sequence"/>
</dbReference>
<keyword evidence="5" id="KW-1185">Reference proteome</keyword>
<keyword evidence="2" id="KW-0812">Transmembrane</keyword>
<name>A0A3N0AXA3_9ACTN</name>
<accession>A0A3N0AXA3</accession>
<keyword evidence="2" id="KW-0472">Membrane</keyword>
<evidence type="ECO:0000313" key="3">
    <source>
        <dbReference type="EMBL" id="HJF65037.1"/>
    </source>
</evidence>
<reference evidence="3" key="4">
    <citation type="submission" date="2021-09" db="EMBL/GenBank/DDBJ databases">
        <authorList>
            <person name="Gilroy R."/>
        </authorList>
    </citation>
    <scope>NUCLEOTIDE SEQUENCE</scope>
    <source>
        <strain evidence="3">ChiGjej6B6-11269</strain>
    </source>
</reference>
<evidence type="ECO:0000313" key="5">
    <source>
        <dbReference type="Proteomes" id="UP000269591"/>
    </source>
</evidence>
<feature type="transmembrane region" description="Helical" evidence="2">
    <location>
        <begin position="6"/>
        <end position="25"/>
    </location>
</feature>
<comment type="caution">
    <text evidence="4">The sequence shown here is derived from an EMBL/GenBank/DDBJ whole genome shotgun (WGS) entry which is preliminary data.</text>
</comment>
<feature type="region of interest" description="Disordered" evidence="1">
    <location>
        <begin position="89"/>
        <end position="113"/>
    </location>
</feature>
<dbReference type="OrthoDB" id="3174737at2"/>
<reference evidence="4" key="2">
    <citation type="journal article" date="2019" name="Microbiol. Resour. Announc.">
        <title>Draft Genome Sequences of Type Strains of Gordonibacter faecihominis, Paraeggerthella hongkongensis, Parvibacter caecicola,Slackia equolifaciens, Slackia faecicanis, and Slackia isoflavoniconvertens.</title>
        <authorList>
            <person name="Danylec N."/>
            <person name="Stoll D.A."/>
            <person name="Dotsch A."/>
            <person name="Huch M."/>
        </authorList>
    </citation>
    <scope>NUCLEOTIDE SEQUENCE</scope>
    <source>
        <strain evidence="4">DSM 24851</strain>
    </source>
</reference>
<dbReference type="EMBL" id="QIBX01000011">
    <property type="protein sequence ID" value="RNL39507.1"/>
    <property type="molecule type" value="Genomic_DNA"/>
</dbReference>
<reference evidence="3" key="3">
    <citation type="journal article" date="2021" name="PeerJ">
        <title>Extensive microbial diversity within the chicken gut microbiome revealed by metagenomics and culture.</title>
        <authorList>
            <person name="Gilroy R."/>
            <person name="Ravi A."/>
            <person name="Getino M."/>
            <person name="Pursley I."/>
            <person name="Horton D.L."/>
            <person name="Alikhan N.F."/>
            <person name="Baker D."/>
            <person name="Gharbi K."/>
            <person name="Hall N."/>
            <person name="Watson M."/>
            <person name="Adriaenssens E.M."/>
            <person name="Foster-Nyarko E."/>
            <person name="Jarju S."/>
            <person name="Secka A."/>
            <person name="Antonio M."/>
            <person name="Oren A."/>
            <person name="Chaudhuri R.R."/>
            <person name="La Ragione R."/>
            <person name="Hildebrand F."/>
            <person name="Pallen M.J."/>
        </authorList>
    </citation>
    <scope>NUCLEOTIDE SEQUENCE</scope>
    <source>
        <strain evidence="3">ChiGjej6B6-11269</strain>
    </source>
</reference>
<keyword evidence="2" id="KW-1133">Transmembrane helix</keyword>
<gene>
    <name evidence="4" type="ORF">DMP06_06895</name>
    <name evidence="3" type="ORF">K8U77_02825</name>
</gene>
<evidence type="ECO:0000256" key="2">
    <source>
        <dbReference type="SAM" id="Phobius"/>
    </source>
</evidence>
<sequence>MEDIGYVFSLATFAMVVALWSTMATKKDIRKIIDRESGRPGEMRALLESRKGRTLSLNLVDASLAANGTQLKGTLIDIDDEWALFDTPLKKGKQSPKRDESTPNDESRHAESQLVAIRLESIQSIEEND</sequence>
<evidence type="ECO:0000256" key="1">
    <source>
        <dbReference type="SAM" id="MobiDB-lite"/>
    </source>
</evidence>
<dbReference type="Proteomes" id="UP000269591">
    <property type="component" value="Unassembled WGS sequence"/>
</dbReference>
<evidence type="ECO:0000313" key="4">
    <source>
        <dbReference type="EMBL" id="RNL39507.1"/>
    </source>
</evidence>